<dbReference type="EMBL" id="CP092900">
    <property type="protein sequence ID" value="UTC24956.1"/>
    <property type="molecule type" value="Genomic_DNA"/>
</dbReference>
<evidence type="ECO:0000313" key="2">
    <source>
        <dbReference type="Proteomes" id="UP001055955"/>
    </source>
</evidence>
<sequence length="149" mass="16837">MPEFKARLQESLKPGFKAAEDKVAGVPVCSDALDLHKSMERVSSLLQSILLPSGDVRSKLYQFVMLVELLNKAVQSAEGLVLLRQHVQGSKNKKKANRNTKEKIKTLYVIRNKIVHPRSFDGDLKDICSTMLDMLIREANPMLEHINRP</sequence>
<dbReference type="RefSeq" id="WP_258568745.1">
    <property type="nucleotide sequence ID" value="NZ_CP092900.1"/>
</dbReference>
<accession>A0ABY5DMV2</accession>
<gene>
    <name evidence="1" type="ORF">MMH89_02185</name>
</gene>
<proteinExistence type="predicted"/>
<protein>
    <recommendedName>
        <fullName evidence="3">Apea-like HEPN domain-containing protein</fullName>
    </recommendedName>
</protein>
<evidence type="ECO:0008006" key="3">
    <source>
        <dbReference type="Google" id="ProtNLM"/>
    </source>
</evidence>
<name>A0ABY5DMV2_9GAMM</name>
<evidence type="ECO:0000313" key="1">
    <source>
        <dbReference type="EMBL" id="UTC24956.1"/>
    </source>
</evidence>
<keyword evidence="2" id="KW-1185">Reference proteome</keyword>
<dbReference type="Proteomes" id="UP001055955">
    <property type="component" value="Chromosome"/>
</dbReference>
<reference evidence="1 2" key="1">
    <citation type="journal article" date="2022" name="Nat. Microbiol.">
        <title>The microbiome of a bacterivorous marine choanoflagellate contains a resource-demanding obligate bacterial associate.</title>
        <authorList>
            <person name="Needham D.M."/>
            <person name="Poirier C."/>
            <person name="Bachy C."/>
            <person name="George E.E."/>
            <person name="Wilken S."/>
            <person name="Yung C.C.M."/>
            <person name="Limardo A.J."/>
            <person name="Morando M."/>
            <person name="Sudek L."/>
            <person name="Malmstrom R.R."/>
            <person name="Keeling P.J."/>
            <person name="Santoro A.E."/>
            <person name="Worden A.Z."/>
        </authorList>
    </citation>
    <scope>NUCLEOTIDE SEQUENCE [LARGE SCALE GENOMIC DNA]</scope>
    <source>
        <strain evidence="1 2">Comchoano-1</strain>
    </source>
</reference>
<organism evidence="1 2">
    <name type="scientific">Candidatus Comchoanobacter bicostacola</name>
    <dbReference type="NCBI Taxonomy" id="2919598"/>
    <lineage>
        <taxon>Bacteria</taxon>
        <taxon>Pseudomonadati</taxon>
        <taxon>Pseudomonadota</taxon>
        <taxon>Gammaproteobacteria</taxon>
        <taxon>Candidatus Comchoanobacterales</taxon>
        <taxon>Candidatus Comchoanobacteraceae</taxon>
        <taxon>Candidatus Comchoanobacter</taxon>
    </lineage>
</organism>